<dbReference type="STRING" id="947013.SAMN04488109_6676"/>
<feature type="transmembrane region" description="Helical" evidence="1">
    <location>
        <begin position="6"/>
        <end position="25"/>
    </location>
</feature>
<keyword evidence="3" id="KW-1185">Reference proteome</keyword>
<sequence length="39" mass="4697">MDLSWWPFFVVIALFILAIMAPWIFPNKMVSKNKHDNKF</sequence>
<evidence type="ECO:0000256" key="1">
    <source>
        <dbReference type="SAM" id="Phobius"/>
    </source>
</evidence>
<keyword evidence="1" id="KW-0472">Membrane</keyword>
<dbReference type="EMBL" id="FQWQ01000006">
    <property type="protein sequence ID" value="SHI00341.1"/>
    <property type="molecule type" value="Genomic_DNA"/>
</dbReference>
<name>A0A1M5XKL8_9BACT</name>
<organism evidence="2 3">
    <name type="scientific">Chryseolinea serpens</name>
    <dbReference type="NCBI Taxonomy" id="947013"/>
    <lineage>
        <taxon>Bacteria</taxon>
        <taxon>Pseudomonadati</taxon>
        <taxon>Bacteroidota</taxon>
        <taxon>Cytophagia</taxon>
        <taxon>Cytophagales</taxon>
        <taxon>Fulvivirgaceae</taxon>
        <taxon>Chryseolinea</taxon>
    </lineage>
</organism>
<evidence type="ECO:0000313" key="3">
    <source>
        <dbReference type="Proteomes" id="UP000184212"/>
    </source>
</evidence>
<proteinExistence type="predicted"/>
<gene>
    <name evidence="2" type="ORF">SAMN04488109_6676</name>
</gene>
<evidence type="ECO:0000313" key="2">
    <source>
        <dbReference type="EMBL" id="SHI00341.1"/>
    </source>
</evidence>
<accession>A0A1M5XKL8</accession>
<protein>
    <submittedName>
        <fullName evidence="2">Uncharacterized protein</fullName>
    </submittedName>
</protein>
<reference evidence="2 3" key="1">
    <citation type="submission" date="2016-11" db="EMBL/GenBank/DDBJ databases">
        <authorList>
            <person name="Jaros S."/>
            <person name="Januszkiewicz K."/>
            <person name="Wedrychowicz H."/>
        </authorList>
    </citation>
    <scope>NUCLEOTIDE SEQUENCE [LARGE SCALE GENOMIC DNA]</scope>
    <source>
        <strain evidence="2 3">DSM 24574</strain>
    </source>
</reference>
<dbReference type="AlphaFoldDB" id="A0A1M5XKL8"/>
<dbReference type="Proteomes" id="UP000184212">
    <property type="component" value="Unassembled WGS sequence"/>
</dbReference>
<keyword evidence="1" id="KW-0812">Transmembrane</keyword>
<keyword evidence="1" id="KW-1133">Transmembrane helix</keyword>